<evidence type="ECO:0000313" key="10">
    <source>
        <dbReference type="Proteomes" id="UP000272528"/>
    </source>
</evidence>
<evidence type="ECO:0000256" key="6">
    <source>
        <dbReference type="ARBA" id="ARBA00023136"/>
    </source>
</evidence>
<feature type="transmembrane region" description="Helical" evidence="7">
    <location>
        <begin position="139"/>
        <end position="160"/>
    </location>
</feature>
<comment type="subcellular location">
    <subcellularLocation>
        <location evidence="1 7">Cell membrane</location>
        <topology evidence="1 7">Multi-pass membrane protein</topology>
    </subcellularLocation>
</comment>
<dbReference type="InterPro" id="IPR000515">
    <property type="entry name" value="MetI-like"/>
</dbReference>
<dbReference type="RefSeq" id="WP_126015539.1">
    <property type="nucleotide sequence ID" value="NZ_CP034437.1"/>
</dbReference>
<dbReference type="EMBL" id="CP034437">
    <property type="protein sequence ID" value="AZN40308.1"/>
    <property type="molecule type" value="Genomic_DNA"/>
</dbReference>
<dbReference type="OrthoDB" id="9810086at2"/>
<feature type="transmembrane region" description="Helical" evidence="7">
    <location>
        <begin position="181"/>
        <end position="200"/>
    </location>
</feature>
<organism evidence="9 10">
    <name type="scientific">Paenibacillus albus</name>
    <dbReference type="NCBI Taxonomy" id="2495582"/>
    <lineage>
        <taxon>Bacteria</taxon>
        <taxon>Bacillati</taxon>
        <taxon>Bacillota</taxon>
        <taxon>Bacilli</taxon>
        <taxon>Bacillales</taxon>
        <taxon>Paenibacillaceae</taxon>
        <taxon>Paenibacillus</taxon>
    </lineage>
</organism>
<reference evidence="10" key="1">
    <citation type="submission" date="2018-12" db="EMBL/GenBank/DDBJ databases">
        <title>Genome sequence of Peanibacillus sp.</title>
        <authorList>
            <person name="Subramani G."/>
            <person name="Srinivasan S."/>
            <person name="Kim M.K."/>
        </authorList>
    </citation>
    <scope>NUCLEOTIDE SEQUENCE [LARGE SCALE GENOMIC DNA]</scope>
    <source>
        <strain evidence="10">18JY67-1</strain>
    </source>
</reference>
<accession>A0A3Q8X5T3</accession>
<feature type="transmembrane region" description="Helical" evidence="7">
    <location>
        <begin position="258"/>
        <end position="277"/>
    </location>
</feature>
<evidence type="ECO:0000256" key="4">
    <source>
        <dbReference type="ARBA" id="ARBA00022692"/>
    </source>
</evidence>
<feature type="transmembrane region" description="Helical" evidence="7">
    <location>
        <begin position="12"/>
        <end position="34"/>
    </location>
</feature>
<dbReference type="PANTHER" id="PTHR43744:SF9">
    <property type="entry name" value="POLYGALACTURONAN_RHAMNOGALACTURONAN TRANSPORT SYSTEM PERMEASE PROTEIN YTCP"/>
    <property type="match status" value="1"/>
</dbReference>
<dbReference type="Pfam" id="PF00528">
    <property type="entry name" value="BPD_transp_1"/>
    <property type="match status" value="1"/>
</dbReference>
<sequence length="292" mass="33300">MVGVKRWDLFTVINYTLLAVFCLMTLYPLIYVLAGSFNDGNDYMRGGVYFFPREFSTASYRIVFKDDRLINSLFISVMRTGIGTVTSLFFTAMVSYAMSRRYLIGRNGYYWIHLATLFIGGGLIPYFVLLKYLHLLDSFWVYIIPSIFSVFNMIILQGFFRELPEEIHESATVDGASEFKIFGMLFIPLSAPVLATVALWNGVGHWNSFFDAMLFTNSEKLMPLQLYLMKLIKEADVLTASSPFIPPQMKKQFSAQTVRLAAIMISTMPILVLFPFLQRYFVTGIMVGSLKG</sequence>
<keyword evidence="4 7" id="KW-0812">Transmembrane</keyword>
<dbReference type="PROSITE" id="PS50928">
    <property type="entry name" value="ABC_TM1"/>
    <property type="match status" value="1"/>
</dbReference>
<dbReference type="CDD" id="cd06261">
    <property type="entry name" value="TM_PBP2"/>
    <property type="match status" value="1"/>
</dbReference>
<evidence type="ECO:0000256" key="1">
    <source>
        <dbReference type="ARBA" id="ARBA00004651"/>
    </source>
</evidence>
<dbReference type="InterPro" id="IPR035906">
    <property type="entry name" value="MetI-like_sf"/>
</dbReference>
<proteinExistence type="inferred from homology"/>
<comment type="similarity">
    <text evidence="7">Belongs to the binding-protein-dependent transport system permease family.</text>
</comment>
<name>A0A3Q8X5T3_9BACL</name>
<evidence type="ECO:0000256" key="7">
    <source>
        <dbReference type="RuleBase" id="RU363032"/>
    </source>
</evidence>
<dbReference type="Gene3D" id="1.10.3720.10">
    <property type="entry name" value="MetI-like"/>
    <property type="match status" value="1"/>
</dbReference>
<dbReference type="PANTHER" id="PTHR43744">
    <property type="entry name" value="ABC TRANSPORTER PERMEASE PROTEIN MG189-RELATED-RELATED"/>
    <property type="match status" value="1"/>
</dbReference>
<dbReference type="SUPFAM" id="SSF161098">
    <property type="entry name" value="MetI-like"/>
    <property type="match status" value="1"/>
</dbReference>
<feature type="transmembrane region" description="Helical" evidence="7">
    <location>
        <begin position="109"/>
        <end position="133"/>
    </location>
</feature>
<dbReference type="GO" id="GO:0005886">
    <property type="term" value="C:plasma membrane"/>
    <property type="evidence" value="ECO:0007669"/>
    <property type="project" value="UniProtKB-SubCell"/>
</dbReference>
<keyword evidence="10" id="KW-1185">Reference proteome</keyword>
<evidence type="ECO:0000256" key="3">
    <source>
        <dbReference type="ARBA" id="ARBA00022475"/>
    </source>
</evidence>
<keyword evidence="2 7" id="KW-0813">Transport</keyword>
<dbReference type="GO" id="GO:0055085">
    <property type="term" value="P:transmembrane transport"/>
    <property type="evidence" value="ECO:0007669"/>
    <property type="project" value="InterPro"/>
</dbReference>
<protein>
    <submittedName>
        <fullName evidence="9">Carbohydrate ABC transporter permease</fullName>
    </submittedName>
</protein>
<keyword evidence="6 7" id="KW-0472">Membrane</keyword>
<feature type="transmembrane region" description="Helical" evidence="7">
    <location>
        <begin position="73"/>
        <end position="97"/>
    </location>
</feature>
<evidence type="ECO:0000256" key="5">
    <source>
        <dbReference type="ARBA" id="ARBA00022989"/>
    </source>
</evidence>
<keyword evidence="5 7" id="KW-1133">Transmembrane helix</keyword>
<evidence type="ECO:0000259" key="8">
    <source>
        <dbReference type="PROSITE" id="PS50928"/>
    </source>
</evidence>
<dbReference type="KEGG" id="palb:EJC50_12125"/>
<keyword evidence="3" id="KW-1003">Cell membrane</keyword>
<evidence type="ECO:0000313" key="9">
    <source>
        <dbReference type="EMBL" id="AZN40308.1"/>
    </source>
</evidence>
<evidence type="ECO:0000256" key="2">
    <source>
        <dbReference type="ARBA" id="ARBA00022448"/>
    </source>
</evidence>
<gene>
    <name evidence="9" type="ORF">EJC50_12125</name>
</gene>
<feature type="domain" description="ABC transmembrane type-1" evidence="8">
    <location>
        <begin position="73"/>
        <end position="277"/>
    </location>
</feature>
<dbReference type="Proteomes" id="UP000272528">
    <property type="component" value="Chromosome"/>
</dbReference>
<dbReference type="AlphaFoldDB" id="A0A3Q8X5T3"/>